<dbReference type="EMBL" id="JBDKWZ010000003">
    <property type="protein sequence ID" value="MEN7547662.1"/>
    <property type="molecule type" value="Genomic_DNA"/>
</dbReference>
<name>A0AAW9RRW1_9BACT</name>
<evidence type="ECO:0000313" key="2">
    <source>
        <dbReference type="Proteomes" id="UP001403385"/>
    </source>
</evidence>
<dbReference type="GO" id="GO:0016747">
    <property type="term" value="F:acyltransferase activity, transferring groups other than amino-acyl groups"/>
    <property type="evidence" value="ECO:0007669"/>
    <property type="project" value="TreeGrafter"/>
</dbReference>
<dbReference type="GO" id="GO:0016787">
    <property type="term" value="F:hydrolase activity"/>
    <property type="evidence" value="ECO:0007669"/>
    <property type="project" value="UniProtKB-KW"/>
</dbReference>
<evidence type="ECO:0000313" key="1">
    <source>
        <dbReference type="EMBL" id="MEN7547662.1"/>
    </source>
</evidence>
<dbReference type="InterPro" id="IPR029058">
    <property type="entry name" value="AB_hydrolase_fold"/>
</dbReference>
<dbReference type="RefSeq" id="WP_346820449.1">
    <property type="nucleotide sequence ID" value="NZ_JBDKWZ010000003.1"/>
</dbReference>
<organism evidence="1 2">
    <name type="scientific">Rapidithrix thailandica</name>
    <dbReference type="NCBI Taxonomy" id="413964"/>
    <lineage>
        <taxon>Bacteria</taxon>
        <taxon>Pseudomonadati</taxon>
        <taxon>Bacteroidota</taxon>
        <taxon>Cytophagia</taxon>
        <taxon>Cytophagales</taxon>
        <taxon>Flammeovirgaceae</taxon>
        <taxon>Rapidithrix</taxon>
    </lineage>
</organism>
<dbReference type="Pfam" id="PF00756">
    <property type="entry name" value="Esterase"/>
    <property type="match status" value="1"/>
</dbReference>
<dbReference type="PANTHER" id="PTHR48098:SF1">
    <property type="entry name" value="DIACYLGLYCEROL ACYLTRANSFERASE_MYCOLYLTRANSFERASE AG85A"/>
    <property type="match status" value="1"/>
</dbReference>
<dbReference type="PANTHER" id="PTHR48098">
    <property type="entry name" value="ENTEROCHELIN ESTERASE-RELATED"/>
    <property type="match status" value="1"/>
</dbReference>
<sequence>MDKSIKNLVIKPKTYLPQGKAFPTLYLLHGAYGQYDSWLNKVPELQTFADTYEMLIVCPDGEKTSWYFDSPVDKKMKYETYISQELVQWMDQHYNTIPKQQGRAITGLSMGGHGAFYLAFRHQDIWGAAGSMSGGVDIRPFPKGWDLAKRLGTYAQHPDNWETNTVINLLYLLNDKSLKLIFDCGTDDFFYEVNKNLHKKMVERNIPHDYIERPGAHNWEYWRNAIKYQLLYFDNFFKRKE</sequence>
<reference evidence="1 2" key="1">
    <citation type="submission" date="2024-04" db="EMBL/GenBank/DDBJ databases">
        <title>Novel genus in family Flammeovirgaceae.</title>
        <authorList>
            <person name="Nguyen T.H."/>
            <person name="Vuong T.Q."/>
            <person name="Le H."/>
            <person name="Kim S.-G."/>
        </authorList>
    </citation>
    <scope>NUCLEOTIDE SEQUENCE [LARGE SCALE GENOMIC DNA]</scope>
    <source>
        <strain evidence="1 2">JCM 23209</strain>
    </source>
</reference>
<dbReference type="InterPro" id="IPR050583">
    <property type="entry name" value="Mycobacterial_A85_antigen"/>
</dbReference>
<protein>
    <submittedName>
        <fullName evidence="1">Alpha/beta hydrolase family protein</fullName>
    </submittedName>
</protein>
<proteinExistence type="predicted"/>
<keyword evidence="1" id="KW-0378">Hydrolase</keyword>
<gene>
    <name evidence="1" type="ORF">AAG747_07075</name>
</gene>
<comment type="caution">
    <text evidence="1">The sequence shown here is derived from an EMBL/GenBank/DDBJ whole genome shotgun (WGS) entry which is preliminary data.</text>
</comment>
<dbReference type="SUPFAM" id="SSF53474">
    <property type="entry name" value="alpha/beta-Hydrolases"/>
    <property type="match status" value="1"/>
</dbReference>
<keyword evidence="2" id="KW-1185">Reference proteome</keyword>
<dbReference type="AlphaFoldDB" id="A0AAW9RRW1"/>
<dbReference type="InterPro" id="IPR000801">
    <property type="entry name" value="Esterase-like"/>
</dbReference>
<dbReference type="Gene3D" id="3.40.50.1820">
    <property type="entry name" value="alpha/beta hydrolase"/>
    <property type="match status" value="1"/>
</dbReference>
<dbReference type="Proteomes" id="UP001403385">
    <property type="component" value="Unassembled WGS sequence"/>
</dbReference>
<accession>A0AAW9RRW1</accession>